<accession>A0A7R8ZUW3</accession>
<dbReference type="GO" id="GO:0046872">
    <property type="term" value="F:metal ion binding"/>
    <property type="evidence" value="ECO:0007669"/>
    <property type="project" value="UniProtKB-KW"/>
</dbReference>
<evidence type="ECO:0000256" key="5">
    <source>
        <dbReference type="ARBA" id="ARBA00023004"/>
    </source>
</evidence>
<evidence type="ECO:0000256" key="3">
    <source>
        <dbReference type="ARBA" id="ARBA00022723"/>
    </source>
</evidence>
<reference evidence="12" key="1">
    <citation type="submission" date="2020-11" db="EMBL/GenBank/DDBJ databases">
        <authorList>
            <person name="Tran Van P."/>
        </authorList>
    </citation>
    <scope>NUCLEOTIDE SEQUENCE</scope>
</reference>
<dbReference type="OrthoDB" id="1470350at2759"/>
<feature type="domain" description="4Fe-4S ferredoxin-type" evidence="11">
    <location>
        <begin position="470"/>
        <end position="500"/>
    </location>
</feature>
<evidence type="ECO:0000256" key="2">
    <source>
        <dbReference type="ARBA" id="ARBA00022490"/>
    </source>
</evidence>
<dbReference type="PANTHER" id="PTHR30109">
    <property type="entry name" value="HYDROXYLAMINE REDUCTASE"/>
    <property type="match status" value="1"/>
</dbReference>
<dbReference type="InterPro" id="IPR016100">
    <property type="entry name" value="Prismane_a-bundle"/>
</dbReference>
<dbReference type="PANTHER" id="PTHR30109:SF0">
    <property type="entry name" value="HYDROXYLAMINE REDUCTASE"/>
    <property type="match status" value="1"/>
</dbReference>
<evidence type="ECO:0000256" key="4">
    <source>
        <dbReference type="ARBA" id="ARBA00023002"/>
    </source>
</evidence>
<dbReference type="CDD" id="cd01914">
    <property type="entry name" value="HCP"/>
    <property type="match status" value="1"/>
</dbReference>
<dbReference type="PROSITE" id="PS51379">
    <property type="entry name" value="4FE4S_FER_2"/>
    <property type="match status" value="1"/>
</dbReference>
<dbReference type="GO" id="GO:0005737">
    <property type="term" value="C:cytoplasm"/>
    <property type="evidence" value="ECO:0007669"/>
    <property type="project" value="UniProtKB-SubCell"/>
</dbReference>
<evidence type="ECO:0000259" key="11">
    <source>
        <dbReference type="PROSITE" id="PS51379"/>
    </source>
</evidence>
<gene>
    <name evidence="12" type="ORF">CTOB1V02_LOCUS10364</name>
</gene>
<evidence type="ECO:0000256" key="8">
    <source>
        <dbReference type="ARBA" id="ARBA00067067"/>
    </source>
</evidence>
<evidence type="ECO:0000313" key="12">
    <source>
        <dbReference type="EMBL" id="CAD7232529.1"/>
    </source>
</evidence>
<dbReference type="InterPro" id="IPR010048">
    <property type="entry name" value="Hydroxylam_reduct"/>
</dbReference>
<dbReference type="Gene3D" id="3.40.50.2030">
    <property type="match status" value="2"/>
</dbReference>
<proteinExistence type="inferred from homology"/>
<keyword evidence="2" id="KW-0963">Cytoplasm</keyword>
<dbReference type="SMR" id="A0A7R8ZUW3"/>
<dbReference type="InterPro" id="IPR017896">
    <property type="entry name" value="4Fe4S_Fe-S-bd"/>
</dbReference>
<comment type="catalytic activity">
    <reaction evidence="7">
        <text>A + NH4(+) + H2O = hydroxylamine + AH2 + H(+)</text>
        <dbReference type="Rhea" id="RHEA:22052"/>
        <dbReference type="ChEBI" id="CHEBI:13193"/>
        <dbReference type="ChEBI" id="CHEBI:15377"/>
        <dbReference type="ChEBI" id="CHEBI:15378"/>
        <dbReference type="ChEBI" id="CHEBI:15429"/>
        <dbReference type="ChEBI" id="CHEBI:17499"/>
        <dbReference type="ChEBI" id="CHEBI:28938"/>
        <dbReference type="EC" id="1.7.99.1"/>
    </reaction>
</comment>
<dbReference type="GO" id="GO:0050418">
    <property type="term" value="F:hydroxylamine reductase activity"/>
    <property type="evidence" value="ECO:0007669"/>
    <property type="project" value="UniProtKB-EC"/>
</dbReference>
<keyword evidence="6" id="KW-0411">Iron-sulfur</keyword>
<protein>
    <recommendedName>
        <fullName evidence="9">Hydroxylamine reductase</fullName>
        <ecNumber evidence="8">1.7.99.1</ecNumber>
    </recommendedName>
    <alternativeName>
        <fullName evidence="10">Prismane protein</fullName>
    </alternativeName>
</protein>
<dbReference type="Gene3D" id="1.20.1270.20">
    <property type="match status" value="1"/>
</dbReference>
<dbReference type="NCBIfam" id="NF003658">
    <property type="entry name" value="PRK05290.1"/>
    <property type="match status" value="1"/>
</dbReference>
<evidence type="ECO:0000256" key="1">
    <source>
        <dbReference type="ARBA" id="ARBA00004496"/>
    </source>
</evidence>
<dbReference type="NCBIfam" id="TIGR01703">
    <property type="entry name" value="hybrid_clust"/>
    <property type="match status" value="1"/>
</dbReference>
<organism evidence="12">
    <name type="scientific">Cyprideis torosa</name>
    <dbReference type="NCBI Taxonomy" id="163714"/>
    <lineage>
        <taxon>Eukaryota</taxon>
        <taxon>Metazoa</taxon>
        <taxon>Ecdysozoa</taxon>
        <taxon>Arthropoda</taxon>
        <taxon>Crustacea</taxon>
        <taxon>Oligostraca</taxon>
        <taxon>Ostracoda</taxon>
        <taxon>Podocopa</taxon>
        <taxon>Podocopida</taxon>
        <taxon>Cytherocopina</taxon>
        <taxon>Cytheroidea</taxon>
        <taxon>Cytherideidae</taxon>
        <taxon>Cyprideis</taxon>
    </lineage>
</organism>
<keyword evidence="4" id="KW-0560">Oxidoreductase</keyword>
<dbReference type="FunFam" id="1.20.1270.20:FF:000001">
    <property type="entry name" value="Hydroxylamine reductase"/>
    <property type="match status" value="1"/>
</dbReference>
<keyword evidence="3" id="KW-0479">Metal-binding</keyword>
<dbReference type="FunFam" id="3.40.50.2030:FF:000001">
    <property type="entry name" value="Hydroxylamine reductase"/>
    <property type="match status" value="1"/>
</dbReference>
<evidence type="ECO:0000256" key="7">
    <source>
        <dbReference type="ARBA" id="ARBA00051350"/>
    </source>
</evidence>
<dbReference type="SUPFAM" id="SSF56821">
    <property type="entry name" value="Prismane protein-like"/>
    <property type="match status" value="1"/>
</dbReference>
<dbReference type="InterPro" id="IPR016099">
    <property type="entry name" value="Prismane-like_a/b-sand"/>
</dbReference>
<dbReference type="InterPro" id="IPR011254">
    <property type="entry name" value="Prismane-like_sf"/>
</dbReference>
<evidence type="ECO:0000256" key="10">
    <source>
        <dbReference type="ARBA" id="ARBA00077827"/>
    </source>
</evidence>
<dbReference type="GO" id="GO:0004601">
    <property type="term" value="F:peroxidase activity"/>
    <property type="evidence" value="ECO:0007669"/>
    <property type="project" value="TreeGrafter"/>
</dbReference>
<dbReference type="GO" id="GO:0051536">
    <property type="term" value="F:iron-sulfur cluster binding"/>
    <property type="evidence" value="ECO:0007669"/>
    <property type="project" value="UniProtKB-KW"/>
</dbReference>
<dbReference type="AlphaFoldDB" id="A0A7R8ZUW3"/>
<dbReference type="InterPro" id="IPR004137">
    <property type="entry name" value="HCP/CODH"/>
</dbReference>
<dbReference type="EMBL" id="OB664763">
    <property type="protein sequence ID" value="CAD7232529.1"/>
    <property type="molecule type" value="Genomic_DNA"/>
</dbReference>
<sequence length="676" mass="73498">MDMIHEASRLREDLGKKVKAAGGQVDYGKGPATFLPAADMESLVAQGEAVGILSQQHLDPDIVSLREMIVYGIKGLAAYADHAQILGRVDGSIVAYIYEALAATQDDSMTVDSYVALALKCGEVNLRAMELLDAAHTETYGNPVPTPVALGGKKGKAILVSGHDLRDLELLLQQTEGRGVNVYTHGEMLPAHGYPMLKKYDHFVGHYGTAWQNQAKEFDAFPGAVLMTTNCIQKPRNTYMDNIFTTGLVGWPGVCHIATKDFTPVIEKALELPGFLEDIQGKEVMVGFGHNAVLAVAPQIIEAVEKKNIRHFFLIGGCDGAKPGRDYYTELVETLPKDCVVLTLACGKFRFFDKDLGNIGGIPRLLDIGQCNDAYSAIRIATALAEAFKCGVNDLPLSMVLSWYEQKACVILLSLLHLGIKNIRLGPSLPAFITPNVLSILVENFNIMPISSPQEDLKAILEGALQVIDGKARVISDNLCDGLGACLGDCPRNALKILKREADDFDEEAVERHLHARSESGAHVGKVSFGCPGARIENFTSGKIPKAVPGKRGQGASHWPVQIRLIPPHAPFLQKADLLVVADCVPVAFPGVYAQHLEGKKVMVGCPKFDNREEYVERFRAFFKEAGLESVTVMSMKVPCCHGLPRIVRQAMGEAAVNIPLRCITLDMHGEVVEEK</sequence>
<name>A0A7R8ZUW3_9CRUS</name>
<dbReference type="EC" id="1.7.99.1" evidence="8"/>
<keyword evidence="5" id="KW-0408">Iron</keyword>
<dbReference type="Pfam" id="PF03063">
    <property type="entry name" value="Prismane"/>
    <property type="match status" value="1"/>
</dbReference>
<evidence type="ECO:0000256" key="6">
    <source>
        <dbReference type="ARBA" id="ARBA00023014"/>
    </source>
</evidence>
<dbReference type="HAMAP" id="MF_00069">
    <property type="entry name" value="Hydroxylam_reduct"/>
    <property type="match status" value="1"/>
</dbReference>
<dbReference type="FunFam" id="3.40.50.2030:FF:000002">
    <property type="entry name" value="Hydroxylamine reductase"/>
    <property type="match status" value="1"/>
</dbReference>
<dbReference type="GO" id="GO:0042542">
    <property type="term" value="P:response to hydrogen peroxide"/>
    <property type="evidence" value="ECO:0007669"/>
    <property type="project" value="TreeGrafter"/>
</dbReference>
<comment type="subcellular location">
    <subcellularLocation>
        <location evidence="1">Cytoplasm</location>
    </subcellularLocation>
</comment>
<evidence type="ECO:0000256" key="9">
    <source>
        <dbReference type="ARBA" id="ARBA00067746"/>
    </source>
</evidence>